<dbReference type="CDD" id="cd06850">
    <property type="entry name" value="biotinyl_domain"/>
    <property type="match status" value="1"/>
</dbReference>
<dbReference type="Pfam" id="PF00289">
    <property type="entry name" value="Biotin_carb_N"/>
    <property type="match status" value="1"/>
</dbReference>
<dbReference type="InterPro" id="IPR050856">
    <property type="entry name" value="Biotin_carboxylase_complex"/>
</dbReference>
<dbReference type="EC" id="6.3.4.14" evidence="2"/>
<sequence>MVTLTSTPDPARLSAGDDHARRPFDRVLVANRGEIAVRVIRTLRRLGIHSIAVHSDADADAPHVLLADEAVRIGPAPATESYLDPARIVDAARATGAQAVHPGYGFLSEHAGFARACRQAGIVFVGPGDEALDVMGDKIRAKLHVAASGVPIVPGIADPTLDDAALVAAADTVGFPLLVKPSAGGGGKGMQVVRASAELTAALATARRVASAAFGDDTLLLERLIERPRHIEVQVLADAAGAVVHLGERECSLQRRHQKVIEEAPSPLLDASTRARIGAAACDAARSVGYLGAGTVEFLVSDAAPDEFFFIEMNTRLQVEHPVTELVTGVDLVEQQLRIAAGEPLAFTQEQVRLEGHAIEARVYAETPHRGFLPSTGPVLAWRAPEGEGVRVDAGIREGQQITAFYDPMIAKVISYGSDRSQALERLDGALADTVVLGVDTNIAFLRRLLAEPEVQSGDLDTGLIDRMPEAHVAEPVPALIEAAARRFVRDGADERLAGRIAGPTAWQSATGWRPGAVHPTDVLLAPRDHPHELRTVAAAADGPAADALDGVDDAIVRVDDDGAVWVHHDGASAAFVRIDRRTHAERRRAATERGGLAADPELRAPMPGTVTAVFAENGDSVEAGDAIVAIEAMKMEHRVVAALDGTVRLAVAVGDLVGRDQAVARIEPHPATSDPKSDPKSAPSDGPHESAVAHASDQE</sequence>
<evidence type="ECO:0000256" key="8">
    <source>
        <dbReference type="SAM" id="MobiDB-lite"/>
    </source>
</evidence>
<dbReference type="EMBL" id="BAAANH010000001">
    <property type="protein sequence ID" value="GAA1747552.1"/>
    <property type="molecule type" value="Genomic_DNA"/>
</dbReference>
<dbReference type="InterPro" id="IPR005481">
    <property type="entry name" value="BC-like_N"/>
</dbReference>
<dbReference type="InterPro" id="IPR005479">
    <property type="entry name" value="CPAse_ATP-bd"/>
</dbReference>
<comment type="caution">
    <text evidence="12">The sequence shown here is derived from an EMBL/GenBank/DDBJ whole genome shotgun (WGS) entry which is preliminary data.</text>
</comment>
<dbReference type="PANTHER" id="PTHR18866:SF33">
    <property type="entry name" value="METHYLCROTONOYL-COA CARBOXYLASE SUBUNIT ALPHA, MITOCHONDRIAL-RELATED"/>
    <property type="match status" value="1"/>
</dbReference>
<evidence type="ECO:0000256" key="3">
    <source>
        <dbReference type="ARBA" id="ARBA00022598"/>
    </source>
</evidence>
<dbReference type="Gene3D" id="2.40.50.100">
    <property type="match status" value="1"/>
</dbReference>
<dbReference type="InterPro" id="IPR016185">
    <property type="entry name" value="PreATP-grasp_dom_sf"/>
</dbReference>
<dbReference type="Pfam" id="PF02785">
    <property type="entry name" value="Biotin_carb_C"/>
    <property type="match status" value="1"/>
</dbReference>
<dbReference type="PANTHER" id="PTHR18866">
    <property type="entry name" value="CARBOXYLASE:PYRUVATE/ACETYL-COA/PROPIONYL-COA CARBOXYLASE"/>
    <property type="match status" value="1"/>
</dbReference>
<keyword evidence="5 7" id="KW-0067">ATP-binding</keyword>
<evidence type="ECO:0000259" key="9">
    <source>
        <dbReference type="PROSITE" id="PS50968"/>
    </source>
</evidence>
<dbReference type="Pfam" id="PF02786">
    <property type="entry name" value="CPSase_L_D2"/>
    <property type="match status" value="1"/>
</dbReference>
<keyword evidence="6" id="KW-0092">Biotin</keyword>
<dbReference type="InterPro" id="IPR000089">
    <property type="entry name" value="Biotin_lipoyl"/>
</dbReference>
<dbReference type="InterPro" id="IPR005482">
    <property type="entry name" value="Biotin_COase_C"/>
</dbReference>
<evidence type="ECO:0000256" key="1">
    <source>
        <dbReference type="ARBA" id="ARBA00001953"/>
    </source>
</evidence>
<dbReference type="Proteomes" id="UP001500506">
    <property type="component" value="Unassembled WGS sequence"/>
</dbReference>
<evidence type="ECO:0000256" key="4">
    <source>
        <dbReference type="ARBA" id="ARBA00022741"/>
    </source>
</evidence>
<dbReference type="RefSeq" id="WP_232496544.1">
    <property type="nucleotide sequence ID" value="NZ_BAAANH010000001.1"/>
</dbReference>
<dbReference type="InterPro" id="IPR011764">
    <property type="entry name" value="Biotin_carboxylation_dom"/>
</dbReference>
<dbReference type="SUPFAM" id="SSF52440">
    <property type="entry name" value="PreATP-grasp domain"/>
    <property type="match status" value="1"/>
</dbReference>
<evidence type="ECO:0000259" key="11">
    <source>
        <dbReference type="PROSITE" id="PS50979"/>
    </source>
</evidence>
<evidence type="ECO:0000259" key="10">
    <source>
        <dbReference type="PROSITE" id="PS50975"/>
    </source>
</evidence>
<gene>
    <name evidence="12" type="ORF">GCM10009747_00730</name>
</gene>
<dbReference type="PROSITE" id="PS50979">
    <property type="entry name" value="BC"/>
    <property type="match status" value="1"/>
</dbReference>
<feature type="domain" description="ATP-grasp" evidence="10">
    <location>
        <begin position="142"/>
        <end position="341"/>
    </location>
</feature>
<name>A0ABN2K5F3_9MICO</name>
<dbReference type="PROSITE" id="PS00867">
    <property type="entry name" value="CPSASE_2"/>
    <property type="match status" value="1"/>
</dbReference>
<dbReference type="PROSITE" id="PS50968">
    <property type="entry name" value="BIOTINYL_LIPOYL"/>
    <property type="match status" value="1"/>
</dbReference>
<feature type="domain" description="Biotin carboxylation" evidence="11">
    <location>
        <begin position="23"/>
        <end position="470"/>
    </location>
</feature>
<dbReference type="InterPro" id="IPR011054">
    <property type="entry name" value="Rudment_hybrid_motif"/>
</dbReference>
<keyword evidence="13" id="KW-1185">Reference proteome</keyword>
<dbReference type="InterPro" id="IPR011053">
    <property type="entry name" value="Single_hybrid_motif"/>
</dbReference>
<keyword evidence="3" id="KW-0436">Ligase</keyword>
<evidence type="ECO:0000256" key="2">
    <source>
        <dbReference type="ARBA" id="ARBA00013263"/>
    </source>
</evidence>
<dbReference type="NCBIfam" id="NF006367">
    <property type="entry name" value="PRK08591.1"/>
    <property type="match status" value="1"/>
</dbReference>
<dbReference type="SUPFAM" id="SSF56059">
    <property type="entry name" value="Glutathione synthetase ATP-binding domain-like"/>
    <property type="match status" value="1"/>
</dbReference>
<reference evidence="12 13" key="1">
    <citation type="journal article" date="2019" name="Int. J. Syst. Evol. Microbiol.">
        <title>The Global Catalogue of Microorganisms (GCM) 10K type strain sequencing project: providing services to taxonomists for standard genome sequencing and annotation.</title>
        <authorList>
            <consortium name="The Broad Institute Genomics Platform"/>
            <consortium name="The Broad Institute Genome Sequencing Center for Infectious Disease"/>
            <person name="Wu L."/>
            <person name="Ma J."/>
        </authorList>
    </citation>
    <scope>NUCLEOTIDE SEQUENCE [LARGE SCALE GENOMIC DNA]</scope>
    <source>
        <strain evidence="12 13">JCM 14319</strain>
    </source>
</reference>
<evidence type="ECO:0000256" key="7">
    <source>
        <dbReference type="PROSITE-ProRule" id="PRU00409"/>
    </source>
</evidence>
<evidence type="ECO:0000313" key="13">
    <source>
        <dbReference type="Proteomes" id="UP001500506"/>
    </source>
</evidence>
<dbReference type="SUPFAM" id="SSF51230">
    <property type="entry name" value="Single hybrid motif"/>
    <property type="match status" value="1"/>
</dbReference>
<feature type="domain" description="Lipoyl-binding" evidence="9">
    <location>
        <begin position="592"/>
        <end position="668"/>
    </location>
</feature>
<accession>A0ABN2K5F3</accession>
<comment type="cofactor">
    <cofactor evidence="1">
        <name>biotin</name>
        <dbReference type="ChEBI" id="CHEBI:57586"/>
    </cofactor>
</comment>
<feature type="region of interest" description="Disordered" evidence="8">
    <location>
        <begin position="664"/>
        <end position="700"/>
    </location>
</feature>
<dbReference type="InterPro" id="IPR011761">
    <property type="entry name" value="ATP-grasp"/>
</dbReference>
<dbReference type="PROSITE" id="PS00866">
    <property type="entry name" value="CPSASE_1"/>
    <property type="match status" value="1"/>
</dbReference>
<dbReference type="InterPro" id="IPR001882">
    <property type="entry name" value="Biotin_BS"/>
</dbReference>
<dbReference type="Gene3D" id="3.30.470.20">
    <property type="entry name" value="ATP-grasp fold, B domain"/>
    <property type="match status" value="1"/>
</dbReference>
<dbReference type="SMART" id="SM00878">
    <property type="entry name" value="Biotin_carb_C"/>
    <property type="match status" value="1"/>
</dbReference>
<keyword evidence="4 7" id="KW-0547">Nucleotide-binding</keyword>
<dbReference type="PROSITE" id="PS50975">
    <property type="entry name" value="ATP_GRASP"/>
    <property type="match status" value="1"/>
</dbReference>
<dbReference type="PROSITE" id="PS00188">
    <property type="entry name" value="BIOTIN"/>
    <property type="match status" value="1"/>
</dbReference>
<organism evidence="12 13">
    <name type="scientific">Agromyces humatus</name>
    <dbReference type="NCBI Taxonomy" id="279573"/>
    <lineage>
        <taxon>Bacteria</taxon>
        <taxon>Bacillati</taxon>
        <taxon>Actinomycetota</taxon>
        <taxon>Actinomycetes</taxon>
        <taxon>Micrococcales</taxon>
        <taxon>Microbacteriaceae</taxon>
        <taxon>Agromyces</taxon>
    </lineage>
</organism>
<dbReference type="SUPFAM" id="SSF51246">
    <property type="entry name" value="Rudiment single hybrid motif"/>
    <property type="match status" value="1"/>
</dbReference>
<proteinExistence type="predicted"/>
<evidence type="ECO:0000313" key="12">
    <source>
        <dbReference type="EMBL" id="GAA1747552.1"/>
    </source>
</evidence>
<protein>
    <recommendedName>
        <fullName evidence="2">biotin carboxylase</fullName>
        <ecNumber evidence="2">6.3.4.14</ecNumber>
    </recommendedName>
</protein>
<evidence type="ECO:0000256" key="5">
    <source>
        <dbReference type="ARBA" id="ARBA00022840"/>
    </source>
</evidence>
<evidence type="ECO:0000256" key="6">
    <source>
        <dbReference type="ARBA" id="ARBA00023267"/>
    </source>
</evidence>
<dbReference type="Pfam" id="PF00364">
    <property type="entry name" value="Biotin_lipoyl"/>
    <property type="match status" value="1"/>
</dbReference>